<dbReference type="PROSITE" id="PS50250">
    <property type="entry name" value="PCI"/>
    <property type="match status" value="1"/>
</dbReference>
<dbReference type="Pfam" id="PF22241">
    <property type="entry name" value="PSMD12-CSN4_N"/>
    <property type="match status" value="1"/>
</dbReference>
<dbReference type="OrthoDB" id="268763at2759"/>
<protein>
    <recommendedName>
        <fullName evidence="4">PCI domain-containing protein</fullName>
    </recommendedName>
</protein>
<name>A0A8I3AD23_9AGAM</name>
<dbReference type="SUPFAM" id="SSF46785">
    <property type="entry name" value="Winged helix' DNA-binding domain"/>
    <property type="match status" value="1"/>
</dbReference>
<dbReference type="Gene3D" id="3.80.10.10">
    <property type="entry name" value="Ribonuclease Inhibitor"/>
    <property type="match status" value="1"/>
</dbReference>
<dbReference type="PANTHER" id="PTHR10855">
    <property type="entry name" value="26S PROTEASOME NON-ATPASE REGULATORY SUBUNIT 12/COP9 SIGNALOSOME COMPLEX SUBUNIT 4"/>
    <property type="match status" value="1"/>
</dbReference>
<reference evidence="5" key="1">
    <citation type="submission" date="2021-03" db="EMBL/GenBank/DDBJ databases">
        <title>Evolutionary innovations through gain and loss of genes in the ectomycorrhizal Boletales.</title>
        <authorList>
            <person name="Wu G."/>
            <person name="Miyauchi S."/>
            <person name="Morin E."/>
            <person name="Yang Z.-L."/>
            <person name="Xu J."/>
            <person name="Martin F.M."/>
        </authorList>
    </citation>
    <scope>NUCLEOTIDE SEQUENCE</scope>
    <source>
        <strain evidence="5">BR01</strain>
    </source>
</reference>
<evidence type="ECO:0000256" key="1">
    <source>
        <dbReference type="ARBA" id="ARBA00006397"/>
    </source>
</evidence>
<keyword evidence="6" id="KW-1185">Reference proteome</keyword>
<dbReference type="Proteomes" id="UP000683000">
    <property type="component" value="Unassembled WGS sequence"/>
</dbReference>
<dbReference type="InterPro" id="IPR054559">
    <property type="entry name" value="PSMD12-CSN4-like_N"/>
</dbReference>
<evidence type="ECO:0000313" key="6">
    <source>
        <dbReference type="Proteomes" id="UP000683000"/>
    </source>
</evidence>
<proteinExistence type="inferred from homology"/>
<dbReference type="InterPro" id="IPR040134">
    <property type="entry name" value="PSMD12/CSN4"/>
</dbReference>
<evidence type="ECO:0000313" key="5">
    <source>
        <dbReference type="EMBL" id="KAG6381016.1"/>
    </source>
</evidence>
<dbReference type="FunFam" id="1.10.10.10:FF:000070">
    <property type="entry name" value="26S proteasome non-ATPase regulatory subunit 12"/>
    <property type="match status" value="1"/>
</dbReference>
<dbReference type="PANTHER" id="PTHR10855:SF1">
    <property type="entry name" value="26S PROTEASOME NON-ATPASE REGULATORY SUBUNIT 12"/>
    <property type="match status" value="1"/>
</dbReference>
<dbReference type="GO" id="GO:0008541">
    <property type="term" value="C:proteasome regulatory particle, lid subcomplex"/>
    <property type="evidence" value="ECO:0007669"/>
    <property type="project" value="TreeGrafter"/>
</dbReference>
<dbReference type="Gene3D" id="1.10.10.10">
    <property type="entry name" value="Winged helix-like DNA-binding domain superfamily/Winged helix DNA-binding domain"/>
    <property type="match status" value="1"/>
</dbReference>
<accession>A0A8I3AD23</accession>
<dbReference type="InterPro" id="IPR036388">
    <property type="entry name" value="WH-like_DNA-bd_sf"/>
</dbReference>
<gene>
    <name evidence="5" type="ORF">JVT61DRAFT_5411</name>
</gene>
<keyword evidence="2" id="KW-0647">Proteasome</keyword>
<evidence type="ECO:0000256" key="3">
    <source>
        <dbReference type="SAM" id="MobiDB-lite"/>
    </source>
</evidence>
<dbReference type="Pfam" id="PF01399">
    <property type="entry name" value="PCI"/>
    <property type="match status" value="1"/>
</dbReference>
<sequence length="1319" mass="147579">MFPALFRDPDATKKLLDTIIESPNGRRSMSRLARTCKAICEPSLNVLWRELDSLLPLMSLFPSNIMKRARRPGLGLAKAPNTEDWDRVLAYGERVRRVAYIESSPSVSPSVFTIIAENRPVPYILPHLQTLIWRVDTTAGLERSTLFLNPELQSLILEVGTRIPQLGTYLVNVCSHTQLTAFSFTSPTSLPETFTDLVRSQHTLEKLALVAPGALSSQVGQWAASLPALHTLELDLTGRSIIAVEGFFDDIVSSGVATPSDASSDSGVFSGDEIDFTEIKKSSLRLTGDLHSGGVFTDLRNLQLTGEVANIAVFLKHLTSELTSLELVIEDPPDMADWQDLSVLICERFSRTLLSLRIGATGASRFTELVRATSRAAADQPSRHLPLQYFSSLPALVRLEIELPESTLFFNEDLRYISKACPNIETLRLCPMARFSGSSGPHLTLEGVTALTQNCKQLQNLALVLDAHPGSAETLCALEVSSRSLLRLHVGHSNANDPLHTTILLSHLAPRLESLKWFHEKNRPGFVEANAQGWQKVSDWLPHLQGMRLMERAKALGREAERPMMEQSVDATIKKTYVNKFAHVRPKTVEHGIQAAPSLVDRMVQIKPDLLSVFVDATPTCVEMGVDATPEVVHQSVGVETMMVDTEVDATPPSDTKSMETPFDDTMHLFQKYGDINSIPSMLPAFFTGLLAFACRFVLIYPLMLPKHMLDKSLSMLHAPKKNGDEPSNEKHELKGIQWNSTPSTTELLDHDIPPGYYREYYSSADWNGRESTERIETMTVTNAGVNAPKDQEAAAGDSGQGLSEEGKNEPSASQTTPNIFATRHFTLDINQPYSRSHYQLAMAEVKKQERDFTPEVDALLPETQSLSESDRLSEALDKLFALEKQTRNASDLPSTIRLAKAALEQCYKARDYGQLNATTNLLSKKHGQLKGVVQAIVEQAMAWLAEIRKREGDAKWLELVETLRSVTEGKIFLETPRARVTLLLSHYHESLSKLPSADASAVKESLQTASDLLSDLQVETYSSMERREKIEFILEQMRLLIALARLKDAEVAGKGKKEDKKAIGGGEPEWVKARVGGRKVNETFLKEKENEDLKLKFYDLMIQQALHQTAYLEVAKHYEKVWDTPSIKDDESKNRAALEHIIYYVVLAPHNNEQSDMLHHLFVNPALEKLELHYNLVKSFVTRELMRWPGIESIYGPFLRTTPVFSNAAQWEDLHTRVIEHNVRVVSQYYTRIRLSRLTNLLDLTPQQTEETLARLVVSKTIWARVDRPTGIVNFTPKQSAEDVMNDWSSDMQRLLGLAEKTWMGMNAALAAQSRVKA</sequence>
<dbReference type="GO" id="GO:0005634">
    <property type="term" value="C:nucleus"/>
    <property type="evidence" value="ECO:0007669"/>
    <property type="project" value="UniProtKB-ARBA"/>
</dbReference>
<evidence type="ECO:0000256" key="2">
    <source>
        <dbReference type="ARBA" id="ARBA00022942"/>
    </source>
</evidence>
<dbReference type="EMBL" id="JAGFBS010000002">
    <property type="protein sequence ID" value="KAG6381016.1"/>
    <property type="molecule type" value="Genomic_DNA"/>
</dbReference>
<dbReference type="InterPro" id="IPR036390">
    <property type="entry name" value="WH_DNA-bd_sf"/>
</dbReference>
<comment type="similarity">
    <text evidence="1">Belongs to the proteasome subunit p55 family.</text>
</comment>
<organism evidence="5 6">
    <name type="scientific">Boletus reticuloceps</name>
    <dbReference type="NCBI Taxonomy" id="495285"/>
    <lineage>
        <taxon>Eukaryota</taxon>
        <taxon>Fungi</taxon>
        <taxon>Dikarya</taxon>
        <taxon>Basidiomycota</taxon>
        <taxon>Agaricomycotina</taxon>
        <taxon>Agaricomycetes</taxon>
        <taxon>Agaricomycetidae</taxon>
        <taxon>Boletales</taxon>
        <taxon>Boletineae</taxon>
        <taxon>Boletaceae</taxon>
        <taxon>Boletoideae</taxon>
        <taxon>Boletus</taxon>
    </lineage>
</organism>
<dbReference type="InterPro" id="IPR032675">
    <property type="entry name" value="LRR_dom_sf"/>
</dbReference>
<dbReference type="SUPFAM" id="SSF52047">
    <property type="entry name" value="RNI-like"/>
    <property type="match status" value="1"/>
</dbReference>
<dbReference type="GO" id="GO:0005737">
    <property type="term" value="C:cytoplasm"/>
    <property type="evidence" value="ECO:0007669"/>
    <property type="project" value="TreeGrafter"/>
</dbReference>
<dbReference type="InterPro" id="IPR000717">
    <property type="entry name" value="PCI_dom"/>
</dbReference>
<dbReference type="SMART" id="SM00088">
    <property type="entry name" value="PINT"/>
    <property type="match status" value="1"/>
</dbReference>
<evidence type="ECO:0000259" key="4">
    <source>
        <dbReference type="PROSITE" id="PS50250"/>
    </source>
</evidence>
<comment type="caution">
    <text evidence="5">The sequence shown here is derived from an EMBL/GenBank/DDBJ whole genome shotgun (WGS) entry which is preliminary data.</text>
</comment>
<feature type="domain" description="PCI" evidence="4">
    <location>
        <begin position="1111"/>
        <end position="1281"/>
    </location>
</feature>
<feature type="region of interest" description="Disordered" evidence="3">
    <location>
        <begin position="787"/>
        <end position="818"/>
    </location>
</feature>